<protein>
    <submittedName>
        <fullName evidence="1">Uncharacterized protein</fullName>
    </submittedName>
</protein>
<dbReference type="EMBL" id="JAVRRT010000006">
    <property type="protein sequence ID" value="KAK5171034.1"/>
    <property type="molecule type" value="Genomic_DNA"/>
</dbReference>
<dbReference type="GeneID" id="89925524"/>
<dbReference type="RefSeq" id="XP_064660062.1">
    <property type="nucleotide sequence ID" value="XM_064801432.1"/>
</dbReference>
<accession>A0AAV9PBX6</accession>
<evidence type="ECO:0000313" key="2">
    <source>
        <dbReference type="Proteomes" id="UP001337655"/>
    </source>
</evidence>
<organism evidence="1 2">
    <name type="scientific">Saxophila tyrrhenica</name>
    <dbReference type="NCBI Taxonomy" id="1690608"/>
    <lineage>
        <taxon>Eukaryota</taxon>
        <taxon>Fungi</taxon>
        <taxon>Dikarya</taxon>
        <taxon>Ascomycota</taxon>
        <taxon>Pezizomycotina</taxon>
        <taxon>Dothideomycetes</taxon>
        <taxon>Dothideomycetidae</taxon>
        <taxon>Mycosphaerellales</taxon>
        <taxon>Extremaceae</taxon>
        <taxon>Saxophila</taxon>
    </lineage>
</organism>
<sequence length="237" mass="26127">MTAEMEFKGMTPADLADGTATAAEETANTIQDILTKVKGGDAVMEKLQSDLNDFADACHFLHGQLLRASGLDDIPEKAEDAQSLEEKFRFSVVSVLQLWLTNMRKNSTHLRRHQKYAMGWVGKLANLNYATSMLKEINLSAVLGTAESHMGDVQMFIAYFNLRSELDKAARGDGHSGLEFLCKDIEWKAAGVQSRVTRARKESNLPQKWGRTHEIIADASVALAAEAKKSAQVAPSW</sequence>
<comment type="caution">
    <text evidence="1">The sequence shown here is derived from an EMBL/GenBank/DDBJ whole genome shotgun (WGS) entry which is preliminary data.</text>
</comment>
<reference evidence="1 2" key="1">
    <citation type="submission" date="2023-08" db="EMBL/GenBank/DDBJ databases">
        <title>Black Yeasts Isolated from many extreme environments.</title>
        <authorList>
            <person name="Coleine C."/>
            <person name="Stajich J.E."/>
            <person name="Selbmann L."/>
        </authorList>
    </citation>
    <scope>NUCLEOTIDE SEQUENCE [LARGE SCALE GENOMIC DNA]</scope>
    <source>
        <strain evidence="1 2">CCFEE 5935</strain>
    </source>
</reference>
<dbReference type="AlphaFoldDB" id="A0AAV9PBX6"/>
<evidence type="ECO:0000313" key="1">
    <source>
        <dbReference type="EMBL" id="KAK5171034.1"/>
    </source>
</evidence>
<name>A0AAV9PBX6_9PEZI</name>
<keyword evidence="2" id="KW-1185">Reference proteome</keyword>
<gene>
    <name evidence="1" type="ORF">LTR77_004178</name>
</gene>
<proteinExistence type="predicted"/>
<dbReference type="Proteomes" id="UP001337655">
    <property type="component" value="Unassembled WGS sequence"/>
</dbReference>